<keyword evidence="9" id="KW-1185">Reference proteome</keyword>
<protein>
    <submittedName>
        <fullName evidence="8">RND family transporter</fullName>
    </submittedName>
</protein>
<accession>A0A418WE49</accession>
<feature type="transmembrane region" description="Helical" evidence="6">
    <location>
        <begin position="419"/>
        <end position="440"/>
    </location>
</feature>
<feature type="transmembrane region" description="Helical" evidence="6">
    <location>
        <begin position="261"/>
        <end position="280"/>
    </location>
</feature>
<dbReference type="PANTHER" id="PTHR33406">
    <property type="entry name" value="MEMBRANE PROTEIN MJ1562-RELATED"/>
    <property type="match status" value="1"/>
</dbReference>
<dbReference type="Gene3D" id="1.20.1640.10">
    <property type="entry name" value="Multidrug efflux transporter AcrB transmembrane domain"/>
    <property type="match status" value="2"/>
</dbReference>
<feature type="transmembrane region" description="Helical" evidence="6">
    <location>
        <begin position="681"/>
        <end position="700"/>
    </location>
</feature>
<sequence>MATTTHSASLSQRLVETCSNLLLRFRVLVVALAIAITGFLGYEARNVQLDPGFIKLIPFDHPFMQAFAKYALIFPGHNRVVLNIHWKGEGDLYNKEFMTAMGNLANEVYFIPHVDRTRVTSIFSPSQRYTKITEEGFVGAPIIPETFNATPAELDQVRRNVGDAGIIGRLVGNDGRDAMIMFEIQENVAGERIQVNYYELAHKLDEMRAKYENQNIEVNVIGFVMIVGSIVDGLLGVMAFFLISFAITGLLLYLYCRSVKLTFLSLAVALLPVIWLGGLLPMVGAGIDPISILVPFLIFSIGVSHAVQMTNAWKQASLAGAEPVEASRQAFQQLFVPGALALITNGLGFLVIMRIQIDIVRELGMTASMGVMLMIATNKLILPVLLSYTSLEKSAKRGAHTVDDGEDVRRSWWMLSRLALRKPAAIAFAIAAVLSVFAAIDARGLKTGDVGQGAPELWPGDRYNVDNGAILSRYDIGTDILTVIVETTGFNEACLDHSVMTAVDRFDLFARGISGVQSVLTVPAIGKMVIAGMNEGNPRWANLPRDSNGLAVGGYGYNPDIGLNTEGCKAMKVDIFLKNHDGALVAHVVEEIQKFIAGDQTPNVAFRMASGNIGVIAATNQAVEEAELEMLLSIFGAISLLCFLTFRSWEAVVCIIVPLTIVSIFCNALMAKLGIGLKVSTLPVIALGVGVGVDYGIYIYERMIHQMRHEGQGVRQAFYEAMKQRGTCALFTAVTMAVGVGTWAFSALKFQADMGLLLSFMFLVNVLGAIFLLPALAAWLLPEKGFAKEKAGAAAADAAIVSGR</sequence>
<dbReference type="SUPFAM" id="SSF82866">
    <property type="entry name" value="Multidrug efflux transporter AcrB transmembrane domain"/>
    <property type="match status" value="2"/>
</dbReference>
<evidence type="ECO:0000259" key="7">
    <source>
        <dbReference type="PROSITE" id="PS50156"/>
    </source>
</evidence>
<feature type="transmembrane region" description="Helical" evidence="6">
    <location>
        <begin position="221"/>
        <end position="254"/>
    </location>
</feature>
<keyword evidence="5 6" id="KW-0472">Membrane</keyword>
<dbReference type="InterPro" id="IPR000731">
    <property type="entry name" value="SSD"/>
</dbReference>
<evidence type="ECO:0000256" key="5">
    <source>
        <dbReference type="ARBA" id="ARBA00023136"/>
    </source>
</evidence>
<dbReference type="EMBL" id="QYUK01000011">
    <property type="protein sequence ID" value="RJF88280.1"/>
    <property type="molecule type" value="Genomic_DNA"/>
</dbReference>
<keyword evidence="4 6" id="KW-1133">Transmembrane helix</keyword>
<feature type="transmembrane region" description="Helical" evidence="6">
    <location>
        <begin position="653"/>
        <end position="675"/>
    </location>
</feature>
<keyword evidence="2" id="KW-1003">Cell membrane</keyword>
<keyword evidence="3 6" id="KW-0812">Transmembrane</keyword>
<dbReference type="PANTHER" id="PTHR33406:SF10">
    <property type="entry name" value="SSD DOMAIN-CONTAINING PROTEIN"/>
    <property type="match status" value="1"/>
</dbReference>
<feature type="transmembrane region" description="Helical" evidence="6">
    <location>
        <begin position="754"/>
        <end position="781"/>
    </location>
</feature>
<evidence type="ECO:0000313" key="8">
    <source>
        <dbReference type="EMBL" id="RJF88280.1"/>
    </source>
</evidence>
<dbReference type="Pfam" id="PF12349">
    <property type="entry name" value="Sterol-sensing"/>
    <property type="match status" value="1"/>
</dbReference>
<dbReference type="InterPro" id="IPR053958">
    <property type="entry name" value="HMGCR/SNAP/NPC1-like_SSD"/>
</dbReference>
<feature type="transmembrane region" description="Helical" evidence="6">
    <location>
        <begin position="292"/>
        <end position="313"/>
    </location>
</feature>
<reference evidence="8 9" key="1">
    <citation type="submission" date="2018-09" db="EMBL/GenBank/DDBJ databases">
        <authorList>
            <person name="Zhu H."/>
        </authorList>
    </citation>
    <scope>NUCLEOTIDE SEQUENCE [LARGE SCALE GENOMIC DNA]</scope>
    <source>
        <strain evidence="8 9">K1W22B-8</strain>
    </source>
</reference>
<dbReference type="PROSITE" id="PS50156">
    <property type="entry name" value="SSD"/>
    <property type="match status" value="1"/>
</dbReference>
<evidence type="ECO:0000256" key="2">
    <source>
        <dbReference type="ARBA" id="ARBA00022475"/>
    </source>
</evidence>
<dbReference type="Proteomes" id="UP000284605">
    <property type="component" value="Unassembled WGS sequence"/>
</dbReference>
<name>A0A418WE49_9PROT</name>
<feature type="transmembrane region" description="Helical" evidence="6">
    <location>
        <begin position="334"/>
        <end position="355"/>
    </location>
</feature>
<dbReference type="RefSeq" id="WP_119778915.1">
    <property type="nucleotide sequence ID" value="NZ_QYUK01000011.1"/>
</dbReference>
<dbReference type="AlphaFoldDB" id="A0A418WE49"/>
<dbReference type="OrthoDB" id="7613898at2"/>
<evidence type="ECO:0000256" key="1">
    <source>
        <dbReference type="ARBA" id="ARBA00004651"/>
    </source>
</evidence>
<feature type="domain" description="SSD" evidence="7">
    <location>
        <begin position="261"/>
        <end position="388"/>
    </location>
</feature>
<dbReference type="InterPro" id="IPR050545">
    <property type="entry name" value="Mycobact_MmpL"/>
</dbReference>
<dbReference type="Pfam" id="PF03176">
    <property type="entry name" value="MMPL"/>
    <property type="match status" value="1"/>
</dbReference>
<evidence type="ECO:0000256" key="4">
    <source>
        <dbReference type="ARBA" id="ARBA00022989"/>
    </source>
</evidence>
<evidence type="ECO:0000256" key="6">
    <source>
        <dbReference type="SAM" id="Phobius"/>
    </source>
</evidence>
<feature type="transmembrane region" description="Helical" evidence="6">
    <location>
        <begin position="367"/>
        <end position="388"/>
    </location>
</feature>
<organism evidence="8 9">
    <name type="scientific">Oleomonas cavernae</name>
    <dbReference type="NCBI Taxonomy" id="2320859"/>
    <lineage>
        <taxon>Bacteria</taxon>
        <taxon>Pseudomonadati</taxon>
        <taxon>Pseudomonadota</taxon>
        <taxon>Alphaproteobacteria</taxon>
        <taxon>Acetobacterales</taxon>
        <taxon>Acetobacteraceae</taxon>
        <taxon>Oleomonas</taxon>
    </lineage>
</organism>
<feature type="transmembrane region" description="Helical" evidence="6">
    <location>
        <begin position="728"/>
        <end position="748"/>
    </location>
</feature>
<dbReference type="InterPro" id="IPR004869">
    <property type="entry name" value="MMPL_dom"/>
</dbReference>
<comment type="subcellular location">
    <subcellularLocation>
        <location evidence="1">Cell membrane</location>
        <topology evidence="1">Multi-pass membrane protein</topology>
    </subcellularLocation>
</comment>
<dbReference type="GO" id="GO:0005886">
    <property type="term" value="C:plasma membrane"/>
    <property type="evidence" value="ECO:0007669"/>
    <property type="project" value="UniProtKB-SubCell"/>
</dbReference>
<comment type="caution">
    <text evidence="8">The sequence shown here is derived from an EMBL/GenBank/DDBJ whole genome shotgun (WGS) entry which is preliminary data.</text>
</comment>
<proteinExistence type="predicted"/>
<gene>
    <name evidence="8" type="ORF">D3874_15720</name>
</gene>
<evidence type="ECO:0000256" key="3">
    <source>
        <dbReference type="ARBA" id="ARBA00022692"/>
    </source>
</evidence>
<feature type="transmembrane region" description="Helical" evidence="6">
    <location>
        <begin position="21"/>
        <end position="42"/>
    </location>
</feature>
<evidence type="ECO:0000313" key="9">
    <source>
        <dbReference type="Proteomes" id="UP000284605"/>
    </source>
</evidence>